<feature type="signal peptide" evidence="7">
    <location>
        <begin position="1"/>
        <end position="21"/>
    </location>
</feature>
<comment type="catalytic activity">
    <reaction evidence="1 5 6">
        <text>[protein]-peptidylproline (omega=180) = [protein]-peptidylproline (omega=0)</text>
        <dbReference type="Rhea" id="RHEA:16237"/>
        <dbReference type="Rhea" id="RHEA-COMP:10747"/>
        <dbReference type="Rhea" id="RHEA-COMP:10748"/>
        <dbReference type="ChEBI" id="CHEBI:83833"/>
        <dbReference type="ChEBI" id="CHEBI:83834"/>
        <dbReference type="EC" id="5.2.1.8"/>
    </reaction>
</comment>
<keyword evidence="7" id="KW-0732">Signal</keyword>
<feature type="chain" id="PRO_5038093008" description="Peptidyl-prolyl cis-trans isomerase" evidence="7">
    <location>
        <begin position="22"/>
        <end position="242"/>
    </location>
</feature>
<dbReference type="AlphaFoldDB" id="A0A917CP50"/>
<reference evidence="9" key="2">
    <citation type="submission" date="2020-09" db="EMBL/GenBank/DDBJ databases">
        <authorList>
            <person name="Sun Q."/>
            <person name="Zhou Y."/>
        </authorList>
    </citation>
    <scope>NUCLEOTIDE SEQUENCE</scope>
    <source>
        <strain evidence="9">CGMCC 1.12726</strain>
    </source>
</reference>
<evidence type="ECO:0000256" key="3">
    <source>
        <dbReference type="ARBA" id="ARBA00023110"/>
    </source>
</evidence>
<dbReference type="EC" id="5.2.1.8" evidence="6"/>
<dbReference type="InterPro" id="IPR000774">
    <property type="entry name" value="PPIase_FKBP_N"/>
</dbReference>
<feature type="domain" description="PPIase FKBP-type" evidence="8">
    <location>
        <begin position="151"/>
        <end position="242"/>
    </location>
</feature>
<comment type="similarity">
    <text evidence="2 6">Belongs to the FKBP-type PPIase family.</text>
</comment>
<organism evidence="9 10">
    <name type="scientific">Arenimonas maotaiensis</name>
    <dbReference type="NCBI Taxonomy" id="1446479"/>
    <lineage>
        <taxon>Bacteria</taxon>
        <taxon>Pseudomonadati</taxon>
        <taxon>Pseudomonadota</taxon>
        <taxon>Gammaproteobacteria</taxon>
        <taxon>Lysobacterales</taxon>
        <taxon>Lysobacteraceae</taxon>
        <taxon>Arenimonas</taxon>
    </lineage>
</organism>
<comment type="caution">
    <text evidence="9">The sequence shown here is derived from an EMBL/GenBank/DDBJ whole genome shotgun (WGS) entry which is preliminary data.</text>
</comment>
<dbReference type="Gene3D" id="3.10.50.40">
    <property type="match status" value="1"/>
</dbReference>
<name>A0A917CP50_9GAMM</name>
<gene>
    <name evidence="9" type="ORF">GCM10010960_12160</name>
</gene>
<dbReference type="PROSITE" id="PS50059">
    <property type="entry name" value="FKBP_PPIASE"/>
    <property type="match status" value="1"/>
</dbReference>
<dbReference type="InterPro" id="IPR046357">
    <property type="entry name" value="PPIase_dom_sf"/>
</dbReference>
<dbReference type="Pfam" id="PF00254">
    <property type="entry name" value="FKBP_C"/>
    <property type="match status" value="1"/>
</dbReference>
<evidence type="ECO:0000256" key="4">
    <source>
        <dbReference type="ARBA" id="ARBA00023235"/>
    </source>
</evidence>
<dbReference type="InterPro" id="IPR001179">
    <property type="entry name" value="PPIase_FKBP_dom"/>
</dbReference>
<dbReference type="PANTHER" id="PTHR43811">
    <property type="entry name" value="FKBP-TYPE PEPTIDYL-PROLYL CIS-TRANS ISOMERASE FKPA"/>
    <property type="match status" value="1"/>
</dbReference>
<keyword evidence="10" id="KW-1185">Reference proteome</keyword>
<dbReference type="GO" id="GO:0006457">
    <property type="term" value="P:protein folding"/>
    <property type="evidence" value="ECO:0007669"/>
    <property type="project" value="InterPro"/>
</dbReference>
<evidence type="ECO:0000313" key="10">
    <source>
        <dbReference type="Proteomes" id="UP000632858"/>
    </source>
</evidence>
<dbReference type="GO" id="GO:0003755">
    <property type="term" value="F:peptidyl-prolyl cis-trans isomerase activity"/>
    <property type="evidence" value="ECO:0007669"/>
    <property type="project" value="UniProtKB-UniRule"/>
</dbReference>
<proteinExistence type="inferred from homology"/>
<evidence type="ECO:0000313" key="9">
    <source>
        <dbReference type="EMBL" id="GGF91814.1"/>
    </source>
</evidence>
<sequence length="242" mass="25353">MKSYLLSAVLASSVMAVGAIAQTSPAPAAPAAAAPVDKAALAYAMGYNFGRNLADTAPGLDAMAITRAVQDGYAKKQPTIAPEKLQSTMQAFQKQREAEAKAQFERTARENKQKSDQILASNKTKPGVVTLPSGIQYKVVEAGAGAKPTPNSTVDFNFIGALAISGTEFANTFANVKPVTGKLSETANLPGMLEVMQLMPVGARWEVLLPPEKAFGAGPESLRGGPGPNHPIYLDIKLISVK</sequence>
<evidence type="ECO:0000256" key="2">
    <source>
        <dbReference type="ARBA" id="ARBA00006577"/>
    </source>
</evidence>
<dbReference type="PANTHER" id="PTHR43811:SF23">
    <property type="entry name" value="FKBP-TYPE 22 KDA PEPTIDYL-PROLYL CIS-TRANS ISOMERASE"/>
    <property type="match status" value="1"/>
</dbReference>
<keyword evidence="4 5" id="KW-0413">Isomerase</keyword>
<evidence type="ECO:0000256" key="6">
    <source>
        <dbReference type="RuleBase" id="RU003915"/>
    </source>
</evidence>
<dbReference type="Gene3D" id="1.10.287.460">
    <property type="entry name" value="Peptidyl-prolyl cis-trans isomerase, FKBP-type, N-terminal domain"/>
    <property type="match status" value="1"/>
</dbReference>
<dbReference type="Pfam" id="PF01346">
    <property type="entry name" value="FKBP_N"/>
    <property type="match status" value="1"/>
</dbReference>
<evidence type="ECO:0000256" key="1">
    <source>
        <dbReference type="ARBA" id="ARBA00000971"/>
    </source>
</evidence>
<evidence type="ECO:0000256" key="5">
    <source>
        <dbReference type="PROSITE-ProRule" id="PRU00277"/>
    </source>
</evidence>
<reference evidence="9" key="1">
    <citation type="journal article" date="2014" name="Int. J. Syst. Evol. Microbiol.">
        <title>Complete genome sequence of Corynebacterium casei LMG S-19264T (=DSM 44701T), isolated from a smear-ripened cheese.</title>
        <authorList>
            <consortium name="US DOE Joint Genome Institute (JGI-PGF)"/>
            <person name="Walter F."/>
            <person name="Albersmeier A."/>
            <person name="Kalinowski J."/>
            <person name="Ruckert C."/>
        </authorList>
    </citation>
    <scope>NUCLEOTIDE SEQUENCE</scope>
    <source>
        <strain evidence="9">CGMCC 1.12726</strain>
    </source>
</reference>
<evidence type="ECO:0000256" key="7">
    <source>
        <dbReference type="SAM" id="SignalP"/>
    </source>
</evidence>
<keyword evidence="3 5" id="KW-0697">Rotamase</keyword>
<protein>
    <recommendedName>
        <fullName evidence="6">Peptidyl-prolyl cis-trans isomerase</fullName>
        <ecNumber evidence="6">5.2.1.8</ecNumber>
    </recommendedName>
</protein>
<accession>A0A917CP50</accession>
<dbReference type="Proteomes" id="UP000632858">
    <property type="component" value="Unassembled WGS sequence"/>
</dbReference>
<dbReference type="SUPFAM" id="SSF54534">
    <property type="entry name" value="FKBP-like"/>
    <property type="match status" value="1"/>
</dbReference>
<dbReference type="EMBL" id="BMFO01000002">
    <property type="protein sequence ID" value="GGF91814.1"/>
    <property type="molecule type" value="Genomic_DNA"/>
</dbReference>
<dbReference type="InterPro" id="IPR036944">
    <property type="entry name" value="PPIase_FKBP_N_sf"/>
</dbReference>
<dbReference type="RefSeq" id="WP_188448859.1">
    <property type="nucleotide sequence ID" value="NZ_BMFO01000002.1"/>
</dbReference>
<evidence type="ECO:0000259" key="8">
    <source>
        <dbReference type="PROSITE" id="PS50059"/>
    </source>
</evidence>